<keyword evidence="2 5" id="KW-0227">DNA damage</keyword>
<accession>A0A2A9CSN6</accession>
<dbReference type="EMBL" id="PDJC01000001">
    <property type="protein sequence ID" value="PFG17378.1"/>
    <property type="molecule type" value="Genomic_DNA"/>
</dbReference>
<gene>
    <name evidence="6" type="ORF">ATK74_1945</name>
</gene>
<dbReference type="GO" id="GO:0006284">
    <property type="term" value="P:base-excision repair"/>
    <property type="evidence" value="ECO:0007669"/>
    <property type="project" value="InterPro"/>
</dbReference>
<organism evidence="6 7">
    <name type="scientific">Propionicimonas paludicola</name>
    <dbReference type="NCBI Taxonomy" id="185243"/>
    <lineage>
        <taxon>Bacteria</taxon>
        <taxon>Bacillati</taxon>
        <taxon>Actinomycetota</taxon>
        <taxon>Actinomycetes</taxon>
        <taxon>Propionibacteriales</taxon>
        <taxon>Nocardioidaceae</taxon>
        <taxon>Propionicimonas</taxon>
    </lineage>
</organism>
<sequence>MIDVELSAEKLAPLLVGALLRDGEITVRLTEVEAYSGQDDPASHAWRGPRPVNLALFGDPGTLYCYRSHGLHICGNLVCGRPGGGSAVLFRAGEVVAGISVARRRRPGVSDVALARGPGNLGRVFGWTLADNRRPIVAEAAPDALVLVPGEPVEVVSGPRVGVSVGHQRPWRFWAAGDLTVSAYRRSPRIVAGRLDW</sequence>
<dbReference type="SUPFAM" id="SSF50486">
    <property type="entry name" value="FMT C-terminal domain-like"/>
    <property type="match status" value="1"/>
</dbReference>
<name>A0A2A9CSN6_9ACTN</name>
<dbReference type="RefSeq" id="WP_098460814.1">
    <property type="nucleotide sequence ID" value="NZ_PDJC01000001.1"/>
</dbReference>
<evidence type="ECO:0000313" key="7">
    <source>
        <dbReference type="Proteomes" id="UP000226079"/>
    </source>
</evidence>
<evidence type="ECO:0000256" key="2">
    <source>
        <dbReference type="ARBA" id="ARBA00022763"/>
    </source>
</evidence>
<evidence type="ECO:0000313" key="6">
    <source>
        <dbReference type="EMBL" id="PFG17378.1"/>
    </source>
</evidence>
<dbReference type="Proteomes" id="UP000226079">
    <property type="component" value="Unassembled WGS sequence"/>
</dbReference>
<dbReference type="AlphaFoldDB" id="A0A2A9CSN6"/>
<evidence type="ECO:0000256" key="3">
    <source>
        <dbReference type="ARBA" id="ARBA00022801"/>
    </source>
</evidence>
<dbReference type="InterPro" id="IPR003180">
    <property type="entry name" value="MPG"/>
</dbReference>
<keyword evidence="7" id="KW-1185">Reference proteome</keyword>
<dbReference type="Gene3D" id="3.10.300.10">
    <property type="entry name" value="Methylpurine-DNA glycosylase (MPG)"/>
    <property type="match status" value="1"/>
</dbReference>
<evidence type="ECO:0000256" key="1">
    <source>
        <dbReference type="ARBA" id="ARBA00009232"/>
    </source>
</evidence>
<reference evidence="6 7" key="1">
    <citation type="submission" date="2017-10" db="EMBL/GenBank/DDBJ databases">
        <title>Sequencing the genomes of 1000 actinobacteria strains.</title>
        <authorList>
            <person name="Klenk H.-P."/>
        </authorList>
    </citation>
    <scope>NUCLEOTIDE SEQUENCE [LARGE SCALE GENOMIC DNA]</scope>
    <source>
        <strain evidence="6 7">DSM 15597</strain>
    </source>
</reference>
<dbReference type="HAMAP" id="MF_00527">
    <property type="entry name" value="3MGH"/>
    <property type="match status" value="1"/>
</dbReference>
<dbReference type="NCBIfam" id="TIGR00567">
    <property type="entry name" value="3mg"/>
    <property type="match status" value="1"/>
</dbReference>
<dbReference type="CDD" id="cd00540">
    <property type="entry name" value="AAG"/>
    <property type="match status" value="1"/>
</dbReference>
<keyword evidence="3 5" id="KW-0378">Hydrolase</keyword>
<dbReference type="OrthoDB" id="9794313at2"/>
<dbReference type="PANTHER" id="PTHR10429">
    <property type="entry name" value="DNA-3-METHYLADENINE GLYCOSYLASE"/>
    <property type="match status" value="1"/>
</dbReference>
<dbReference type="InterPro" id="IPR011034">
    <property type="entry name" value="Formyl_transferase-like_C_sf"/>
</dbReference>
<dbReference type="InterPro" id="IPR036995">
    <property type="entry name" value="MPG_sf"/>
</dbReference>
<comment type="caution">
    <text evidence="6">The sequence shown here is derived from an EMBL/GenBank/DDBJ whole genome shotgun (WGS) entry which is preliminary data.</text>
</comment>
<dbReference type="PANTHER" id="PTHR10429:SF0">
    <property type="entry name" value="DNA-3-METHYLADENINE GLYCOSYLASE"/>
    <property type="match status" value="1"/>
</dbReference>
<dbReference type="NCBIfam" id="NF002003">
    <property type="entry name" value="PRK00802.1-3"/>
    <property type="match status" value="1"/>
</dbReference>
<protein>
    <recommendedName>
        <fullName evidence="5">Putative 3-methyladenine DNA glycosylase</fullName>
        <ecNumber evidence="5">3.2.2.-</ecNumber>
    </recommendedName>
</protein>
<evidence type="ECO:0000256" key="5">
    <source>
        <dbReference type="HAMAP-Rule" id="MF_00527"/>
    </source>
</evidence>
<dbReference type="Pfam" id="PF02245">
    <property type="entry name" value="Pur_DNA_glyco"/>
    <property type="match status" value="1"/>
</dbReference>
<comment type="similarity">
    <text evidence="1 5">Belongs to the DNA glycosylase MPG family.</text>
</comment>
<dbReference type="EC" id="3.2.2.-" evidence="5"/>
<keyword evidence="4 5" id="KW-0234">DNA repair</keyword>
<proteinExistence type="inferred from homology"/>
<evidence type="ECO:0000256" key="4">
    <source>
        <dbReference type="ARBA" id="ARBA00023204"/>
    </source>
</evidence>
<dbReference type="GO" id="GO:0003905">
    <property type="term" value="F:alkylbase DNA N-glycosylase activity"/>
    <property type="evidence" value="ECO:0007669"/>
    <property type="project" value="InterPro"/>
</dbReference>
<dbReference type="GO" id="GO:0003677">
    <property type="term" value="F:DNA binding"/>
    <property type="evidence" value="ECO:0007669"/>
    <property type="project" value="InterPro"/>
</dbReference>